<dbReference type="InterPro" id="IPR036097">
    <property type="entry name" value="HisK_dim/P_sf"/>
</dbReference>
<dbReference type="SMART" id="SM00387">
    <property type="entry name" value="HATPase_c"/>
    <property type="match status" value="1"/>
</dbReference>
<reference evidence="12 13" key="1">
    <citation type="submission" date="2019-08" db="EMBL/GenBank/DDBJ databases">
        <title>In-depth cultivation of the pig gut microbiome towards novel bacterial diversity and tailored functional studies.</title>
        <authorList>
            <person name="Wylensek D."/>
            <person name="Hitch T.C.A."/>
            <person name="Clavel T."/>
        </authorList>
    </citation>
    <scope>NUCLEOTIDE SEQUENCE [LARGE SCALE GENOMIC DNA]</scope>
    <source>
        <strain evidence="12 13">BL-389-WT-3D</strain>
    </source>
</reference>
<dbReference type="GO" id="GO:0005524">
    <property type="term" value="F:ATP binding"/>
    <property type="evidence" value="ECO:0007669"/>
    <property type="project" value="UniProtKB-KW"/>
</dbReference>
<feature type="transmembrane region" description="Helical" evidence="10">
    <location>
        <begin position="260"/>
        <end position="283"/>
    </location>
</feature>
<feature type="transmembrane region" description="Helical" evidence="10">
    <location>
        <begin position="12"/>
        <end position="33"/>
    </location>
</feature>
<evidence type="ECO:0000313" key="13">
    <source>
        <dbReference type="Proteomes" id="UP000462363"/>
    </source>
</evidence>
<evidence type="ECO:0000256" key="6">
    <source>
        <dbReference type="ARBA" id="ARBA00022777"/>
    </source>
</evidence>
<evidence type="ECO:0000256" key="10">
    <source>
        <dbReference type="SAM" id="Phobius"/>
    </source>
</evidence>
<evidence type="ECO:0000256" key="2">
    <source>
        <dbReference type="ARBA" id="ARBA00012438"/>
    </source>
</evidence>
<dbReference type="CDD" id="cd00082">
    <property type="entry name" value="HisKA"/>
    <property type="match status" value="1"/>
</dbReference>
<organism evidence="12 13">
    <name type="scientific">Clostridium scindens (strain JCM 10418 / VPI 12708)</name>
    <dbReference type="NCBI Taxonomy" id="29347"/>
    <lineage>
        <taxon>Bacteria</taxon>
        <taxon>Bacillati</taxon>
        <taxon>Bacillota</taxon>
        <taxon>Clostridia</taxon>
        <taxon>Lachnospirales</taxon>
        <taxon>Lachnospiraceae</taxon>
    </lineage>
</organism>
<evidence type="ECO:0000256" key="8">
    <source>
        <dbReference type="ARBA" id="ARBA00023012"/>
    </source>
</evidence>
<proteinExistence type="predicted"/>
<dbReference type="SUPFAM" id="SSF47384">
    <property type="entry name" value="Homodimeric domain of signal transducing histidine kinase"/>
    <property type="match status" value="1"/>
</dbReference>
<evidence type="ECO:0000256" key="4">
    <source>
        <dbReference type="ARBA" id="ARBA00022679"/>
    </source>
</evidence>
<dbReference type="AlphaFoldDB" id="A0A844F3Q3"/>
<evidence type="ECO:0000256" key="9">
    <source>
        <dbReference type="SAM" id="Coils"/>
    </source>
</evidence>
<dbReference type="SMART" id="SM00388">
    <property type="entry name" value="HisKA"/>
    <property type="match status" value="1"/>
</dbReference>
<keyword evidence="7" id="KW-0067">ATP-binding</keyword>
<gene>
    <name evidence="12" type="ORF">FYJ37_10095</name>
</gene>
<dbReference type="Gene3D" id="3.30.565.10">
    <property type="entry name" value="Histidine kinase-like ATPase, C-terminal domain"/>
    <property type="match status" value="1"/>
</dbReference>
<keyword evidence="8" id="KW-0902">Two-component regulatory system</keyword>
<dbReference type="InterPro" id="IPR003661">
    <property type="entry name" value="HisK_dim/P_dom"/>
</dbReference>
<keyword evidence="4" id="KW-0808">Transferase</keyword>
<evidence type="ECO:0000256" key="3">
    <source>
        <dbReference type="ARBA" id="ARBA00022553"/>
    </source>
</evidence>
<name>A0A844F3Q3_CLOSV</name>
<dbReference type="PROSITE" id="PS50109">
    <property type="entry name" value="HIS_KIN"/>
    <property type="match status" value="1"/>
</dbReference>
<dbReference type="PANTHER" id="PTHR43065">
    <property type="entry name" value="SENSOR HISTIDINE KINASE"/>
    <property type="match status" value="1"/>
</dbReference>
<dbReference type="PRINTS" id="PR00344">
    <property type="entry name" value="BCTRLSENSOR"/>
</dbReference>
<evidence type="ECO:0000259" key="11">
    <source>
        <dbReference type="PROSITE" id="PS50109"/>
    </source>
</evidence>
<dbReference type="EMBL" id="VUMB01000018">
    <property type="protein sequence ID" value="MSS40692.1"/>
    <property type="molecule type" value="Genomic_DNA"/>
</dbReference>
<dbReference type="InterPro" id="IPR005467">
    <property type="entry name" value="His_kinase_dom"/>
</dbReference>
<dbReference type="Gene3D" id="1.10.287.130">
    <property type="match status" value="1"/>
</dbReference>
<keyword evidence="10" id="KW-1133">Transmembrane helix</keyword>
<keyword evidence="6 12" id="KW-0418">Kinase</keyword>
<sequence>MKKGKKTRRTRIGITAAVTALILLIAFFCYQTVKKTIVNNEKESMAGIARVSAHSLETSLKAKSNLVYAALSGDMDNEEDIQQNMLKTGEKSRYIPEDKMAALKKWEKEACKEAGIRPGEVIAGPVFHQEEGYYALYLTKAVYIDRSLAGYVQVELNLDDIYEEEQALSNLKLGNQGYCVVKEADGTTVMSGEHVEAEEFSLAGDEGDGCRIVWSYQVQQGTPERTRKLVAYDTAEFAGEKFILCIIENYDSIVEPIDRIALYLAMLGLALLVWLGIFLCRMAEQHREEEKLKMELQHEKELNEANKALENQENLMQKYNHSKTMTVLSGAIAHEFNNLMTPIVLYSELLCENEEVQKEMAQEAKEMSDAVSRCEVLARQLLEYSRQGRAKKVMTVYNATFAVESSVRMVERLIPTNIKIQTSICKTKYYIKGQIGALNQIILNLVTNAMNAIGEKCGKIQIQFGLSTQDERMVRLVVEDDGGGIPEEIRQRIFEPFFTTKEENEGNGIGLTVVKRLTEEHGGVIRVKSQTGKGTTFILDFPWIESSHE</sequence>
<dbReference type="PANTHER" id="PTHR43065:SF46">
    <property type="entry name" value="C4-DICARBOXYLATE TRANSPORT SENSOR PROTEIN DCTB"/>
    <property type="match status" value="1"/>
</dbReference>
<dbReference type="GeneID" id="62695768"/>
<feature type="domain" description="Histidine kinase" evidence="11">
    <location>
        <begin position="331"/>
        <end position="545"/>
    </location>
</feature>
<keyword evidence="3" id="KW-0597">Phosphoprotein</keyword>
<dbReference type="RefSeq" id="WP_004605379.1">
    <property type="nucleotide sequence ID" value="NZ_AP025569.1"/>
</dbReference>
<keyword evidence="5" id="KW-0547">Nucleotide-binding</keyword>
<comment type="caution">
    <text evidence="12">The sequence shown here is derived from an EMBL/GenBank/DDBJ whole genome shotgun (WGS) entry which is preliminary data.</text>
</comment>
<protein>
    <recommendedName>
        <fullName evidence="2">histidine kinase</fullName>
        <ecNumber evidence="2">2.7.13.3</ecNumber>
    </recommendedName>
</protein>
<dbReference type="EC" id="2.7.13.3" evidence="2"/>
<keyword evidence="9" id="KW-0175">Coiled coil</keyword>
<dbReference type="SUPFAM" id="SSF55874">
    <property type="entry name" value="ATPase domain of HSP90 chaperone/DNA topoisomerase II/histidine kinase"/>
    <property type="match status" value="1"/>
</dbReference>
<dbReference type="Pfam" id="PF00512">
    <property type="entry name" value="HisKA"/>
    <property type="match status" value="1"/>
</dbReference>
<evidence type="ECO:0000256" key="1">
    <source>
        <dbReference type="ARBA" id="ARBA00000085"/>
    </source>
</evidence>
<feature type="coiled-coil region" evidence="9">
    <location>
        <begin position="346"/>
        <end position="373"/>
    </location>
</feature>
<keyword evidence="10" id="KW-0472">Membrane</keyword>
<dbReference type="Proteomes" id="UP000462363">
    <property type="component" value="Unassembled WGS sequence"/>
</dbReference>
<dbReference type="InterPro" id="IPR003594">
    <property type="entry name" value="HATPase_dom"/>
</dbReference>
<keyword evidence="10" id="KW-0812">Transmembrane</keyword>
<dbReference type="InterPro" id="IPR036890">
    <property type="entry name" value="HATPase_C_sf"/>
</dbReference>
<accession>A0A844F3Q3</accession>
<feature type="coiled-coil region" evidence="9">
    <location>
        <begin position="282"/>
        <end position="322"/>
    </location>
</feature>
<evidence type="ECO:0000313" key="12">
    <source>
        <dbReference type="EMBL" id="MSS40692.1"/>
    </source>
</evidence>
<evidence type="ECO:0000256" key="7">
    <source>
        <dbReference type="ARBA" id="ARBA00022840"/>
    </source>
</evidence>
<comment type="catalytic activity">
    <reaction evidence="1">
        <text>ATP + protein L-histidine = ADP + protein N-phospho-L-histidine.</text>
        <dbReference type="EC" id="2.7.13.3"/>
    </reaction>
</comment>
<evidence type="ECO:0000256" key="5">
    <source>
        <dbReference type="ARBA" id="ARBA00022741"/>
    </source>
</evidence>
<dbReference type="Pfam" id="PF02518">
    <property type="entry name" value="HATPase_c"/>
    <property type="match status" value="1"/>
</dbReference>
<dbReference type="GO" id="GO:0000155">
    <property type="term" value="F:phosphorelay sensor kinase activity"/>
    <property type="evidence" value="ECO:0007669"/>
    <property type="project" value="InterPro"/>
</dbReference>
<dbReference type="InterPro" id="IPR004358">
    <property type="entry name" value="Sig_transdc_His_kin-like_C"/>
</dbReference>